<feature type="transmembrane region" description="Helical" evidence="2">
    <location>
        <begin position="258"/>
        <end position="277"/>
    </location>
</feature>
<dbReference type="Proteomes" id="UP000442990">
    <property type="component" value="Unassembled WGS sequence"/>
</dbReference>
<feature type="transmembrane region" description="Helical" evidence="2">
    <location>
        <begin position="206"/>
        <end position="226"/>
    </location>
</feature>
<evidence type="ECO:0000313" key="4">
    <source>
        <dbReference type="Proteomes" id="UP000442990"/>
    </source>
</evidence>
<feature type="transmembrane region" description="Helical" evidence="2">
    <location>
        <begin position="464"/>
        <end position="483"/>
    </location>
</feature>
<feature type="transmembrane region" description="Helical" evidence="2">
    <location>
        <begin position="384"/>
        <end position="405"/>
    </location>
</feature>
<feature type="compositionally biased region" description="Polar residues" evidence="1">
    <location>
        <begin position="1"/>
        <end position="10"/>
    </location>
</feature>
<feature type="transmembrane region" description="Helical" evidence="2">
    <location>
        <begin position="353"/>
        <end position="372"/>
    </location>
</feature>
<feature type="transmembrane region" description="Helical" evidence="2">
    <location>
        <begin position="138"/>
        <end position="158"/>
    </location>
</feature>
<evidence type="ECO:0000313" key="3">
    <source>
        <dbReference type="EMBL" id="KAB1973295.1"/>
    </source>
</evidence>
<comment type="caution">
    <text evidence="3">The sequence shown here is derived from an EMBL/GenBank/DDBJ whole genome shotgun (WGS) entry which is preliminary data.</text>
</comment>
<sequence length="541" mass="54637">MSGSLRTQPGTHGATRPLVPSQRRPTSWGKPDPIDELAAELGESVTAAVHPDEVAALLESDGLSDDQIRERYGVADSFALAEALFERVDRGYPEPEGPAHDPWRTGLIGCLLRGVVFALPGLGYVLAAPLLAGPRGAFGLPAGTVPMLAGALCGWTWNQGLAHRAYTWTGLGDRTAARRALLVGTPAGVLLGSLVALAAAGSAGRGAVAFAAGQSGYLGAATVLLVMGRERTLLAALAPMTAGAVVTVFHPVPDPARVALLLGSLAAVALLGLLEVAPVVRELGKGSWGAGLLALLRRGNARGGEPSGRDGEPRAASAGRPDGGKPGTAPGRLGAALARLRARRSAPRRHAGTLGYALFGLGSGVLVLYAALGDVLTGARTAVAAPAAVALTLSMGPAEWLLFRFRSGSLAGLRSSTSARGFRRAATGALLKCLTGYLAALLVLGLGASALWPHAPAAADGVRIGGLLLLGVVMWTGLLLQSFGAVTGTAAVVCAAALAQTAALATHTGDSRWVGLIVYGAAAGAQTVLVCARTGKVTAHR</sequence>
<reference evidence="3 4" key="1">
    <citation type="submission" date="2019-09" db="EMBL/GenBank/DDBJ databases">
        <title>Isolation and identification of active actinomycetes.</title>
        <authorList>
            <person name="Yu Z."/>
            <person name="Han C."/>
            <person name="Yu B."/>
        </authorList>
    </citation>
    <scope>NUCLEOTIDE SEQUENCE [LARGE SCALE GENOMIC DNA]</scope>
    <source>
        <strain evidence="3 4">NEAU-H2</strain>
    </source>
</reference>
<dbReference type="AlphaFoldDB" id="A0A7J5D199"/>
<keyword evidence="2" id="KW-1133">Transmembrane helix</keyword>
<keyword evidence="2" id="KW-0812">Transmembrane</keyword>
<feature type="transmembrane region" description="Helical" evidence="2">
    <location>
        <begin position="110"/>
        <end position="132"/>
    </location>
</feature>
<evidence type="ECO:0000256" key="1">
    <source>
        <dbReference type="SAM" id="MobiDB-lite"/>
    </source>
</evidence>
<accession>A0A7J5D199</accession>
<name>A0A7J5D199_9ACTN</name>
<feature type="transmembrane region" description="Helical" evidence="2">
    <location>
        <begin position="490"/>
        <end position="507"/>
    </location>
</feature>
<feature type="transmembrane region" description="Helical" evidence="2">
    <location>
        <begin position="233"/>
        <end position="252"/>
    </location>
</feature>
<proteinExistence type="predicted"/>
<gene>
    <name evidence="3" type="ORF">F8144_43950</name>
</gene>
<dbReference type="EMBL" id="WBKG01000082">
    <property type="protein sequence ID" value="KAB1973295.1"/>
    <property type="molecule type" value="Genomic_DNA"/>
</dbReference>
<organism evidence="3 4">
    <name type="scientific">Streptomyces triticiradicis</name>
    <dbReference type="NCBI Taxonomy" id="2651189"/>
    <lineage>
        <taxon>Bacteria</taxon>
        <taxon>Bacillati</taxon>
        <taxon>Actinomycetota</taxon>
        <taxon>Actinomycetes</taxon>
        <taxon>Kitasatosporales</taxon>
        <taxon>Streptomycetaceae</taxon>
        <taxon>Streptomyces</taxon>
    </lineage>
</organism>
<feature type="transmembrane region" description="Helical" evidence="2">
    <location>
        <begin position="426"/>
        <end position="452"/>
    </location>
</feature>
<keyword evidence="4" id="KW-1185">Reference proteome</keyword>
<protein>
    <submittedName>
        <fullName evidence="3">Uncharacterized protein</fullName>
    </submittedName>
</protein>
<dbReference type="RefSeq" id="WP_151475004.1">
    <property type="nucleotide sequence ID" value="NZ_WBKG01000082.1"/>
</dbReference>
<keyword evidence="2" id="KW-0472">Membrane</keyword>
<feature type="transmembrane region" description="Helical" evidence="2">
    <location>
        <begin position="513"/>
        <end position="532"/>
    </location>
</feature>
<feature type="region of interest" description="Disordered" evidence="1">
    <location>
        <begin position="302"/>
        <end position="330"/>
    </location>
</feature>
<evidence type="ECO:0000256" key="2">
    <source>
        <dbReference type="SAM" id="Phobius"/>
    </source>
</evidence>
<feature type="region of interest" description="Disordered" evidence="1">
    <location>
        <begin position="1"/>
        <end position="34"/>
    </location>
</feature>
<feature type="transmembrane region" description="Helical" evidence="2">
    <location>
        <begin position="179"/>
        <end position="200"/>
    </location>
</feature>